<feature type="compositionally biased region" description="Basic and acidic residues" evidence="2">
    <location>
        <begin position="1547"/>
        <end position="1563"/>
    </location>
</feature>
<dbReference type="Proteomes" id="UP000190648">
    <property type="component" value="Unassembled WGS sequence"/>
</dbReference>
<feature type="compositionally biased region" description="Basic and acidic residues" evidence="2">
    <location>
        <begin position="2752"/>
        <end position="2766"/>
    </location>
</feature>
<feature type="compositionally biased region" description="Basic and acidic residues" evidence="2">
    <location>
        <begin position="684"/>
        <end position="694"/>
    </location>
</feature>
<dbReference type="InterPro" id="IPR000467">
    <property type="entry name" value="G_patch_dom"/>
</dbReference>
<dbReference type="InterPro" id="IPR032922">
    <property type="entry name" value="SON"/>
</dbReference>
<feature type="compositionally biased region" description="Basic residues" evidence="2">
    <location>
        <begin position="1474"/>
        <end position="1488"/>
    </location>
</feature>
<feature type="compositionally biased region" description="Basic and acidic residues" evidence="2">
    <location>
        <begin position="1429"/>
        <end position="1451"/>
    </location>
</feature>
<feature type="compositionally biased region" description="Basic and acidic residues" evidence="2">
    <location>
        <begin position="3141"/>
        <end position="3153"/>
    </location>
</feature>
<feature type="compositionally biased region" description="Basic residues" evidence="2">
    <location>
        <begin position="1278"/>
        <end position="1287"/>
    </location>
</feature>
<feature type="compositionally biased region" description="Basic and acidic residues" evidence="2">
    <location>
        <begin position="1519"/>
        <end position="1539"/>
    </location>
</feature>
<feature type="region of interest" description="Disordered" evidence="2">
    <location>
        <begin position="2203"/>
        <end position="2230"/>
    </location>
</feature>
<dbReference type="SMART" id="SM00358">
    <property type="entry name" value="DSRM"/>
    <property type="match status" value="1"/>
</dbReference>
<feature type="region of interest" description="Disordered" evidence="2">
    <location>
        <begin position="3429"/>
        <end position="3462"/>
    </location>
</feature>
<feature type="compositionally biased region" description="Polar residues" evidence="2">
    <location>
        <begin position="1757"/>
        <end position="1767"/>
    </location>
</feature>
<feature type="compositionally biased region" description="Polar residues" evidence="2">
    <location>
        <begin position="1623"/>
        <end position="1639"/>
    </location>
</feature>
<evidence type="ECO:0000256" key="1">
    <source>
        <dbReference type="PROSITE-ProRule" id="PRU00266"/>
    </source>
</evidence>
<dbReference type="Gene3D" id="3.30.160.20">
    <property type="match status" value="1"/>
</dbReference>
<feature type="region of interest" description="Disordered" evidence="2">
    <location>
        <begin position="2346"/>
        <end position="2371"/>
    </location>
</feature>
<dbReference type="PROSITE" id="PS50137">
    <property type="entry name" value="DS_RBD"/>
    <property type="match status" value="1"/>
</dbReference>
<organism evidence="5 6">
    <name type="scientific">Patagioenas fasciata monilis</name>
    <dbReference type="NCBI Taxonomy" id="372326"/>
    <lineage>
        <taxon>Eukaryota</taxon>
        <taxon>Metazoa</taxon>
        <taxon>Chordata</taxon>
        <taxon>Craniata</taxon>
        <taxon>Vertebrata</taxon>
        <taxon>Euteleostomi</taxon>
        <taxon>Archelosauria</taxon>
        <taxon>Archosauria</taxon>
        <taxon>Dinosauria</taxon>
        <taxon>Saurischia</taxon>
        <taxon>Theropoda</taxon>
        <taxon>Coelurosauria</taxon>
        <taxon>Aves</taxon>
        <taxon>Neognathae</taxon>
        <taxon>Neoaves</taxon>
        <taxon>Columbimorphae</taxon>
        <taxon>Columbiformes</taxon>
        <taxon>Columbidae</taxon>
        <taxon>Patagioenas</taxon>
    </lineage>
</organism>
<dbReference type="PANTHER" id="PTHR46528">
    <property type="entry name" value="PROTEIN SON"/>
    <property type="match status" value="1"/>
</dbReference>
<dbReference type="SMART" id="SM00443">
    <property type="entry name" value="G_patch"/>
    <property type="match status" value="1"/>
</dbReference>
<feature type="compositionally biased region" description="Basic and acidic residues" evidence="2">
    <location>
        <begin position="2722"/>
        <end position="2736"/>
    </location>
</feature>
<feature type="compositionally biased region" description="Basic and acidic residues" evidence="2">
    <location>
        <begin position="1372"/>
        <end position="1388"/>
    </location>
</feature>
<feature type="compositionally biased region" description="Acidic residues" evidence="2">
    <location>
        <begin position="2450"/>
        <end position="2460"/>
    </location>
</feature>
<feature type="compositionally biased region" description="Basic and acidic residues" evidence="2">
    <location>
        <begin position="2692"/>
        <end position="2709"/>
    </location>
</feature>
<dbReference type="Pfam" id="PF17069">
    <property type="entry name" value="RSRP"/>
    <property type="match status" value="1"/>
</dbReference>
<protein>
    <submittedName>
        <fullName evidence="5">Protein SON isoform B</fullName>
    </submittedName>
</protein>
<feature type="region of interest" description="Disordered" evidence="2">
    <location>
        <begin position="92"/>
        <end position="134"/>
    </location>
</feature>
<feature type="region of interest" description="Disordered" evidence="2">
    <location>
        <begin position="684"/>
        <end position="722"/>
    </location>
</feature>
<dbReference type="GO" id="GO:0003723">
    <property type="term" value="F:RNA binding"/>
    <property type="evidence" value="ECO:0007669"/>
    <property type="project" value="UniProtKB-UniRule"/>
</dbReference>
<feature type="compositionally biased region" description="Basic and acidic residues" evidence="2">
    <location>
        <begin position="1399"/>
        <end position="1415"/>
    </location>
</feature>
<keyword evidence="6" id="KW-1185">Reference proteome</keyword>
<feature type="compositionally biased region" description="Basic and acidic residues" evidence="2">
    <location>
        <begin position="1489"/>
        <end position="1508"/>
    </location>
</feature>
<dbReference type="Pfam" id="PF00035">
    <property type="entry name" value="dsrm"/>
    <property type="match status" value="1"/>
</dbReference>
<feature type="compositionally biased region" description="Basic and acidic residues" evidence="2">
    <location>
        <begin position="1576"/>
        <end position="1594"/>
    </location>
</feature>
<proteinExistence type="predicted"/>
<feature type="compositionally biased region" description="Basic residues" evidence="2">
    <location>
        <begin position="1389"/>
        <end position="1398"/>
    </location>
</feature>
<feature type="compositionally biased region" description="Basic and acidic residues" evidence="2">
    <location>
        <begin position="1318"/>
        <end position="1331"/>
    </location>
</feature>
<keyword evidence="1" id="KW-0694">RNA-binding</keyword>
<dbReference type="InterPro" id="IPR014720">
    <property type="entry name" value="dsRBD_dom"/>
</dbReference>
<feature type="compositionally biased region" description="Basic and acidic residues" evidence="2">
    <location>
        <begin position="2900"/>
        <end position="2915"/>
    </location>
</feature>
<feature type="region of interest" description="Disordered" evidence="2">
    <location>
        <begin position="1148"/>
        <end position="1812"/>
    </location>
</feature>
<feature type="compositionally biased region" description="Basic and acidic residues" evidence="2">
    <location>
        <begin position="2579"/>
        <end position="2595"/>
    </location>
</feature>
<feature type="domain" description="DRBM" evidence="3">
    <location>
        <begin position="3638"/>
        <end position="3708"/>
    </location>
</feature>
<feature type="compositionally biased region" description="Basic residues" evidence="2">
    <location>
        <begin position="1212"/>
        <end position="1252"/>
    </location>
</feature>
<dbReference type="CDD" id="cd19870">
    <property type="entry name" value="DSRM_SON-like"/>
    <property type="match status" value="1"/>
</dbReference>
<feature type="compositionally biased region" description="Basic residues" evidence="2">
    <location>
        <begin position="1335"/>
        <end position="1344"/>
    </location>
</feature>
<feature type="compositionally biased region" description="Basic and acidic residues" evidence="2">
    <location>
        <begin position="2841"/>
        <end position="2856"/>
    </location>
</feature>
<feature type="compositionally biased region" description="Polar residues" evidence="2">
    <location>
        <begin position="1792"/>
        <end position="1808"/>
    </location>
</feature>
<feature type="compositionally biased region" description="Basic and acidic residues" evidence="2">
    <location>
        <begin position="2812"/>
        <end position="2826"/>
    </location>
</feature>
<feature type="region of interest" description="Disordered" evidence="2">
    <location>
        <begin position="1990"/>
        <end position="2028"/>
    </location>
</feature>
<feature type="compositionally biased region" description="Basic and acidic residues" evidence="2">
    <location>
        <begin position="1159"/>
        <end position="1176"/>
    </location>
</feature>
<feature type="compositionally biased region" description="Basic and acidic residues" evidence="2">
    <location>
        <begin position="1462"/>
        <end position="1473"/>
    </location>
</feature>
<dbReference type="PROSITE" id="PS50174">
    <property type="entry name" value="G_PATCH"/>
    <property type="match status" value="1"/>
</dbReference>
<feature type="compositionally biased region" description="Basic and acidic residues" evidence="2">
    <location>
        <begin position="2437"/>
        <end position="2449"/>
    </location>
</feature>
<feature type="compositionally biased region" description="Basic and acidic residues" evidence="2">
    <location>
        <begin position="1690"/>
        <end position="1700"/>
    </location>
</feature>
<feature type="compositionally biased region" description="Basic residues" evidence="2">
    <location>
        <begin position="3154"/>
        <end position="3167"/>
    </location>
</feature>
<feature type="region of interest" description="Disordered" evidence="2">
    <location>
        <begin position="2114"/>
        <end position="2134"/>
    </location>
</feature>
<feature type="compositionally biased region" description="Basic residues" evidence="2">
    <location>
        <begin position="1509"/>
        <end position="1518"/>
    </location>
</feature>
<dbReference type="STRING" id="372326.A0A1V4J358"/>
<dbReference type="PANTHER" id="PTHR46528:SF1">
    <property type="entry name" value="PROTEIN SON"/>
    <property type="match status" value="1"/>
</dbReference>
<feature type="region of interest" description="Disordered" evidence="2">
    <location>
        <begin position="3351"/>
        <end position="3371"/>
    </location>
</feature>
<feature type="compositionally biased region" description="Basic and acidic residues" evidence="2">
    <location>
        <begin position="2931"/>
        <end position="2945"/>
    </location>
</feature>
<reference evidence="5 6" key="1">
    <citation type="submission" date="2016-02" db="EMBL/GenBank/DDBJ databases">
        <title>Band-tailed pigeon sequencing and assembly.</title>
        <authorList>
            <person name="Soares A.E."/>
            <person name="Novak B.J."/>
            <person name="Rice E.S."/>
            <person name="O'Connell B."/>
            <person name="Chang D."/>
            <person name="Weber S."/>
            <person name="Shapiro B."/>
        </authorList>
    </citation>
    <scope>NUCLEOTIDE SEQUENCE [LARGE SCALE GENOMIC DNA]</scope>
    <source>
        <strain evidence="5">BTP2013</strain>
        <tissue evidence="5">Blood</tissue>
    </source>
</reference>
<feature type="compositionally biased region" description="Pro residues" evidence="2">
    <location>
        <begin position="1"/>
        <end position="11"/>
    </location>
</feature>
<feature type="region of interest" description="Disordered" evidence="2">
    <location>
        <begin position="160"/>
        <end position="179"/>
    </location>
</feature>
<comment type="caution">
    <text evidence="5">The sequence shown here is derived from an EMBL/GenBank/DDBJ whole genome shotgun (WGS) entry which is preliminary data.</text>
</comment>
<feature type="compositionally biased region" description="Acidic residues" evidence="2">
    <location>
        <begin position="2980"/>
        <end position="2994"/>
    </location>
</feature>
<feature type="compositionally biased region" description="Basic and acidic residues" evidence="2">
    <location>
        <begin position="2507"/>
        <end position="2541"/>
    </location>
</feature>
<feature type="compositionally biased region" description="Basic and acidic residues" evidence="2">
    <location>
        <begin position="1768"/>
        <end position="1779"/>
    </location>
</feature>
<feature type="compositionally biased region" description="Basic and acidic residues" evidence="2">
    <location>
        <begin position="2995"/>
        <end position="3005"/>
    </location>
</feature>
<dbReference type="GO" id="GO:0051726">
    <property type="term" value="P:regulation of cell cycle"/>
    <property type="evidence" value="ECO:0007669"/>
    <property type="project" value="InterPro"/>
</dbReference>
<evidence type="ECO:0000313" key="5">
    <source>
        <dbReference type="EMBL" id="OPJ66455.1"/>
    </source>
</evidence>
<feature type="compositionally biased region" description="Polar residues" evidence="2">
    <location>
        <begin position="1708"/>
        <end position="1733"/>
    </location>
</feature>
<evidence type="ECO:0000259" key="3">
    <source>
        <dbReference type="PROSITE" id="PS50137"/>
    </source>
</evidence>
<dbReference type="OrthoDB" id="786951at2759"/>
<dbReference type="FunFam" id="3.30.160.20:FF:000053">
    <property type="entry name" value="protein SON isoform X1"/>
    <property type="match status" value="1"/>
</dbReference>
<feature type="compositionally biased region" description="Basic residues" evidence="2">
    <location>
        <begin position="3042"/>
        <end position="3055"/>
    </location>
</feature>
<feature type="domain" description="G-patch" evidence="4">
    <location>
        <begin position="3573"/>
        <end position="3619"/>
    </location>
</feature>
<feature type="compositionally biased region" description="Basic and acidic residues" evidence="2">
    <location>
        <begin position="1345"/>
        <end position="1361"/>
    </location>
</feature>
<feature type="compositionally biased region" description="Basic residues" evidence="2">
    <location>
        <begin position="3094"/>
        <end position="3108"/>
    </location>
</feature>
<feature type="compositionally biased region" description="Basic and acidic residues" evidence="2">
    <location>
        <begin position="1288"/>
        <end position="1304"/>
    </location>
</feature>
<feature type="compositionally biased region" description="Basic and acidic residues" evidence="2">
    <location>
        <begin position="2872"/>
        <end position="2886"/>
    </location>
</feature>
<dbReference type="EMBL" id="LSYS01009367">
    <property type="protein sequence ID" value="OPJ66455.1"/>
    <property type="molecule type" value="Genomic_DNA"/>
</dbReference>
<feature type="region of interest" description="Disordered" evidence="2">
    <location>
        <begin position="1844"/>
        <end position="1875"/>
    </location>
</feature>
<dbReference type="GO" id="GO:0048024">
    <property type="term" value="P:regulation of mRNA splicing, via spliceosome"/>
    <property type="evidence" value="ECO:0007669"/>
    <property type="project" value="TreeGrafter"/>
</dbReference>
<feature type="compositionally biased region" description="Basic residues" evidence="2">
    <location>
        <begin position="1564"/>
        <end position="1575"/>
    </location>
</feature>
<feature type="compositionally biased region" description="Basic residues" evidence="2">
    <location>
        <begin position="3177"/>
        <end position="3247"/>
    </location>
</feature>
<feature type="compositionally biased region" description="Polar residues" evidence="2">
    <location>
        <begin position="2495"/>
        <end position="2505"/>
    </location>
</feature>
<feature type="compositionally biased region" description="Basic and acidic residues" evidence="2">
    <location>
        <begin position="3357"/>
        <end position="3371"/>
    </location>
</feature>
<dbReference type="SUPFAM" id="SSF54768">
    <property type="entry name" value="dsRNA-binding domain-like"/>
    <property type="match status" value="1"/>
</dbReference>
<feature type="compositionally biased region" description="Basic and acidic residues" evidence="2">
    <location>
        <begin position="1858"/>
        <end position="1870"/>
    </location>
</feature>
<evidence type="ECO:0000259" key="4">
    <source>
        <dbReference type="PROSITE" id="PS50174"/>
    </source>
</evidence>
<evidence type="ECO:0000313" key="6">
    <source>
        <dbReference type="Proteomes" id="UP000190648"/>
    </source>
</evidence>
<dbReference type="Pfam" id="PF01585">
    <property type="entry name" value="G-patch"/>
    <property type="match status" value="1"/>
</dbReference>
<feature type="compositionally biased region" description="Basic and acidic residues" evidence="2">
    <location>
        <begin position="3013"/>
        <end position="3040"/>
    </location>
</feature>
<feature type="compositionally biased region" description="Basic and acidic residues" evidence="2">
    <location>
        <begin position="2962"/>
        <end position="2974"/>
    </location>
</feature>
<accession>A0A1V4J358</accession>
<feature type="compositionally biased region" description="Basic and acidic residues" evidence="2">
    <location>
        <begin position="1940"/>
        <end position="1949"/>
    </location>
</feature>
<feature type="compositionally biased region" description="Pro residues" evidence="2">
    <location>
        <begin position="25"/>
        <end position="34"/>
    </location>
</feature>
<feature type="region of interest" description="Disordered" evidence="2">
    <location>
        <begin position="2423"/>
        <end position="3318"/>
    </location>
</feature>
<name>A0A1V4J358_PATFA</name>
<feature type="region of interest" description="Disordered" evidence="2">
    <location>
        <begin position="1908"/>
        <end position="1952"/>
    </location>
</feature>
<feature type="compositionally biased region" description="Basic and acidic residues" evidence="2">
    <location>
        <begin position="1996"/>
        <end position="2011"/>
    </location>
</feature>
<evidence type="ECO:0000256" key="2">
    <source>
        <dbReference type="SAM" id="MobiDB-lite"/>
    </source>
</evidence>
<feature type="compositionally biased region" description="Acidic residues" evidence="2">
    <location>
        <begin position="2831"/>
        <end position="2840"/>
    </location>
</feature>
<feature type="compositionally biased region" description="Basic residues" evidence="2">
    <location>
        <begin position="3255"/>
        <end position="3307"/>
    </location>
</feature>
<feature type="compositionally biased region" description="Basic residues" evidence="2">
    <location>
        <begin position="3124"/>
        <end position="3140"/>
    </location>
</feature>
<feature type="compositionally biased region" description="Basic and acidic residues" evidence="2">
    <location>
        <begin position="2782"/>
        <end position="2796"/>
    </location>
</feature>
<gene>
    <name evidence="5" type="primary">SON</name>
    <name evidence="5" type="ORF">AV530_016516</name>
</gene>
<sequence>MASLPPTPSGPEPAGTHSHTLQPTMAPPPPPQPLGPAASGKVEGQPNGDTIPAEQANPSDDTVAGAGSRQNDQIVQKIEEVLSGAIDTELQCKSDVDKNTVKSSTKSTKRSSTEKSSSKLSVQHGGFGDTDPTVHVQPEELSLKANEEFDRQAAGLVSDLRTDSQQSTENLGSEKGTLCATNPPLNLEGSQSGIQENASITEICTREEQIKQSHGTIYFRAVNKDSAATLPSEGGAKVLEAISESVALASGVTTIPESANQTDLNTVKADVSLQHPVEIPAATAVTQVESAKIPLEPGAVTKVKDIEPARSSVHMEEALQPVAVVKVKTSETIIEPLGVKATDIKAAQECLQVEVVKGVEGTTDPATVLNALILTETGNVHRTQQSAVSAELKDVNVVAEAKDLRATLQPVAVGQTFPQTTPGIQMVESFKGPRATVEAAALTAVKDRETSQATLQLENTNASKISESTVKPVAVIEAKDSEGTSLLRQPEERESNVRGLEVTPLSWQTDRKGPDSSVVSKSSEINLDSMAGIEAGSGARLLAMQARYVRLVKNLETTVRPVAGTERKASEADLGRARAEMKTASSHLHMKGVRGLGDPASVGMANIQALEAVLQPGTLTVAKGFGENVLSEARTGDKVLEASPGVFTLEERSERTPESVVAHASIAPVREFEALAGMMHLKTTPERESKHSETGAEPPGASTTKKSIVPQSQVMTHTRTSQTEVVGDIRDSELATSSASVEVKGLDNSLEVEAVSEVKDVEAQLKTSPLHMKNLEMAETRTLMQGLERTLASEVVREIRHSQVAPEYPNKAELRSQEAVLEPVQTVMVQTSETSSKSAQEQIIGHSETVLESFPGVELKTITSEVTTEGRNLKGTLESNILTDVRTQGSTAEYAIATRRESTQKNELSLTNLKDLSATEMKGSERVEETEVHMDIQGLETSEESGDVGVVNVLGYASEAVPEALHTEKQEHLQAVLEAKPTAEWKSTEAAPEILNTAEIETSDAVPKPGDVKDAETMLECEAAAEVQYAEGVQSQQMEDMRFLGQAQECKIVVEKDAEQISASESLITETVFSSSHAADEKDSTGTEQLEAVPTHVAEMKDLETAPLPETVELKGAEAAVGLEAETKDLEAALAPETVTGVPVLAAETSQSEVIPEAEAVKEATPEEESEKRDSETSDVQPDVAARMKETLMRLEKVIEKSSHRSSDKKHDAKKQKRSRSKSQSRSRKRKKKSRSRSTSRRLTSKRARSRSRNYSDSRKKHSKSRSPSVEKRERRVSSRRSRRRRSRSSDHYRSKSRSAEKRGSRLSSGRSRRRRSRSSDRYRSKSRSVEIRLSSRRSGRRHSRSSDRYRSKSRSVEKRLSSRRCGRRRSRSSDRYRSKSRSVEKRLSSRRSGRRRSRSSDCYRSKSRSVEKRGSRLSPWRSRRRRSRSSDHSKSRSRSSEKRGGKEYSWRFRHRGSGSSDRSKSRSRSLEKRGRKTSLRRSKRQRSKSSDRYKSRSRSIEKRDRKQSSRKSKRQRSKSSDRYKSRSKSVEKKKESSRKSKRRRSKSSERYKSRSRSVEKKRKESSKKSKRKRSKSSDSVKSRSKSIEKKESKLSSVKCSSKHVESSEPQESTICLEKNVPEPSSASEGRCSKSSNGPMSVALPVETVNGPELPPASESGFYKTFDGLEKSSSSEETMGLQPSVMSELDSSKTSDDQELRSMPVEKTQVSELSLTSENGSTEQAAALESSSLPELAYSTPKSRSSSVEKGGDPETSLVTEFQLSASHENELRSLKEIEGPDPLLTLERGCSVSSDDYKTTSLSSGKTEVQRSLLVPESVLSGLSEGHELRYMPAEKTELQEFLQGHESEPSELTDSLETRSFETVETKKSSPVPEVTCSAFPNVCESASLPVEEGQVQEPSLISDSECFKSPVGHESGSSFAGQIEEPLLMSEGGSFKSPDENEHRSLSVETAKAPDVSLTSVCVSVEISDDLNSLSAFEKTQGVVLTTAGQSHKSSEVPESRLSVEKDVGGPAHSQEIDGSESSEVHELRYLPAGKIEGAGSFLMSKSGISVCHDDHKSEHGYLEKTEGAELSLASELRCSVFPEGYELTSTAVEKIEIQKPLPLQNEFSKSADTCEPVGAPTEKPQAPVTSLTSEGGLLLLSDSNELRSIPAEEVEVRKSSLPSELKCIASPDGHKLKSAYEEEIQVQEPPLILESRCSVSSDDHELTSTPLQKAEVEETSQISESEHTIALDGPELTSTPADKTEMRQLYQMSEGTCSLSIENQELRSLPVEKVEMQELVLMSKNEYELRSSSPEKVEVQEASVVPGNEYAVSSESHELPPSCAEKTEVQEYSLLSENEYAVSPEGQEMTASPAEKGVQEPSLISDSEYTIFPEGQGLQSTIAEKTIMQEPSLISDSQYAAYPEGQELLSAVTEKTEVQERSLLSENEYAVSPEDRDLRSSPLEKEEMEEPSETSESESSTSTDSQELQSTVVGKTEVQELSLSEGECTMSPESQELQSSPAEKVEAREPSLTSENERALSPEESESRLPHAEKTEDMDSSLIPENDHVMSFESQEVRFTAVQKADEQELSPTPENEHAASPDDQELRKVGSLEPLALNDTASMSPDDSDLKSTPVEKMNDAMPSLIPESGCFMSPDGYRMKSGPGEETGDPETPLVSERRHSTSSYQEGPELQSPMEEEGLESSLTSEHRRSVSPEDHDQRSTIDEEMDDVEPSLTSERRRSMSPDEHESRSSIGEEGEYLEQPLTTERRCSVSSDERESRSSAGEEVEDAEPSLTAERRDSVSSDEHESRSTAGEDVEDGETSFTAERRHSTSSDDRESRSTTGEEAEDLDDSLAAEHRRSVSPDGRESRSTTGEEAEDQELSLTAERRHSTSSDEHESRSTTGEDAEDVEPLTAERRDSTSSDERESRSTTGEEAEDMEQSLTTEHRGSTSPDGHESRSTTGEEADDAEPSLTAEQRDSSSSDEHESGSSSGEEGEDAEPSLEDEDKQDSMPLERSEEQDSSFIAESRRSESSEREKSRSKSVDKASDKESPRRSISRHSKSPTHQKSRSTSVEKAADKESSRRSRHRRSSRSISVEKTADKECSRRSRHRRSRSTAHQRSRSTSVEKATDKESSRRSRRRRSRSTARQRSRSKSIEKAADKESSRRSRSRRSRSSQRRSQRYDTESRSRRNRSRSATRRRASRSKSNRRSRSSSLSRSRHRRRSRSRSASRRRRSLSRDRRKRSQRNRSRSTDRRRRRSDSRDRRISLRLRSRSRTPIRQRRSRSRGRRRSSSRSPVRLRRSRSSGRRRYSRSPDRRRSRSSEFSVRSPKRLTDLDKAQLLEIAKANAAAMCAKSGVPLPPSLMPLLSQKKDDKANQKSSRDTLKELTEKCKKIAQSTDDVIVNKPHVSDEEEEERPFYNHPFKLSEPKPIFFNLSTPSIKPAPPPQPKNQVSLSKEFPVSSGSQHRKKEADSVYGEWVPVEKGKEDSKDDVFPKPSIEGVDITAAMNDRALAQKRLNENAFDLDAMCMLNRAQEQIDAWAQSNSIPGQFTGSTGAQILSSDELTNSGPQAWIRKDQFLRAAPVTGGMGAQLMRKMGWREGEGLGKNKEGSVEPIMVDFKTDRKGLVAVGEKAQKRSGHYVVMKDLSGKHPVSALMEICNKRRWTPPEFVLVDDSGPDHRKHFIFKVRVNGNEYRPTFASLNKKHAKATAATAALQAMGLVPKESMVNTTMFRSASHR</sequence>
<feature type="compositionally biased region" description="Low complexity" evidence="2">
    <location>
        <begin position="2461"/>
        <end position="2475"/>
    </location>
</feature>
<feature type="compositionally biased region" description="Polar residues" evidence="2">
    <location>
        <begin position="701"/>
        <end position="722"/>
    </location>
</feature>
<feature type="compositionally biased region" description="Basic residues" evidence="2">
    <location>
        <begin position="1362"/>
        <end position="1371"/>
    </location>
</feature>
<feature type="region of interest" description="Disordered" evidence="2">
    <location>
        <begin position="1"/>
        <end position="71"/>
    </location>
</feature>
<feature type="compositionally biased region" description="Basic and acidic residues" evidence="2">
    <location>
        <begin position="1186"/>
        <end position="1211"/>
    </location>
</feature>